<evidence type="ECO:0000313" key="2">
    <source>
        <dbReference type="EMBL" id="OAX36824.1"/>
    </source>
</evidence>
<protein>
    <recommendedName>
        <fullName evidence="4">Protein ZIP4 homolog</fullName>
    </recommendedName>
</protein>
<sequence>MSPAGRKKSRAQNAQELYDDIKELLIRIKPKLKDGTAKEGTITQDLHKIASLAQAFAEQRPKSNKSCQLADFLDQEGVSLWNASGVVRQGSAAHDSRAVVAALRLAGFRLMEAGLEPKSDIEALLHILQIASKTGATLSEIGNNHSASSVLGCAAKYEEALRTIDDPSGTNHQAKACVTAVYLSTRMEAAWREGNEGLAAFMADKITENDGRLVLLSNRDREMLATKLLDIGKSLLRSCYEDSKSAVEASKVHEAIRWMQKAFSVIEPLDCATNIELAELKRSVLRSLARGYFLSSSQDPENLIRAETALEEVIATIDSSVDHVSSEYQQLRWMKLAVIKRRKAGDTVLLQALQAIIDNMTYSESNLTDVLQELRTFSQYHQLVTRAIQYCLHRALQCSWTLEAVERLLIFLIFHCSKDEKHDRAMEDLHASLKELSGVEFELLKAPATACITLLWQYGDRHYHAGRWKEAADWFCCGTHSVFASLGPVTSSKCFRKAALAHLKRKDYAQAGSIIRRCPDGDATTQYVTFLIAVHQGLEDEAIKSICNMVHAVDFDRKMILLACRLAHDLDMKDLLLNVLKALLDTLNTREKVGSITEAMTLIRCIIRLIIKLLADPVADLDRLAGALVHYLKIAVTVAESSETPAMIVRDISWLWRSAYNCAIQACSDWEDREGQISDIFDAARLLLEFYILHAPVEGDNTIYVYLVNASFASASGRVMSFRRLLSQTGTVEPEKHRELFNEINQSLQRIVKVLREDKLPQEDVPRLESSLQILRIFIVESASRLSDWGTVLATIEDASRCDRDSLETYEAFADTLWEDKNCPVHVLFAALEATLHACLARGHFSLEKFSRWLRAMCTILLTRATGSDRSKAIGYVDRAIAVLEEHGEARDGGDLLYPLDERQWLLSTAYNTGLECLHASMVDEAKRWFECSTVLCRFVPDGKQRADKISATYSDILARYPTR</sequence>
<dbReference type="PANTHER" id="PTHR40375:SF2">
    <property type="entry name" value="SPORULATION-SPECIFIC PROTEIN 22"/>
    <property type="match status" value="1"/>
</dbReference>
<dbReference type="STRING" id="1314800.A0A1B7MW45"/>
<dbReference type="EMBL" id="KV448391">
    <property type="protein sequence ID" value="OAX36824.1"/>
    <property type="molecule type" value="Genomic_DNA"/>
</dbReference>
<keyword evidence="3" id="KW-1185">Reference proteome</keyword>
<keyword evidence="1" id="KW-0469">Meiosis</keyword>
<dbReference type="Proteomes" id="UP000092154">
    <property type="component" value="Unassembled WGS sequence"/>
</dbReference>
<evidence type="ECO:0000313" key="3">
    <source>
        <dbReference type="Proteomes" id="UP000092154"/>
    </source>
</evidence>
<dbReference type="InterPro" id="IPR039057">
    <property type="entry name" value="Spo22/ZIP4"/>
</dbReference>
<dbReference type="PANTHER" id="PTHR40375">
    <property type="entry name" value="SPORULATION-SPECIFIC PROTEIN 22"/>
    <property type="match status" value="1"/>
</dbReference>
<organism evidence="2 3">
    <name type="scientific">Rhizopogon vinicolor AM-OR11-026</name>
    <dbReference type="NCBI Taxonomy" id="1314800"/>
    <lineage>
        <taxon>Eukaryota</taxon>
        <taxon>Fungi</taxon>
        <taxon>Dikarya</taxon>
        <taxon>Basidiomycota</taxon>
        <taxon>Agaricomycotina</taxon>
        <taxon>Agaricomycetes</taxon>
        <taxon>Agaricomycetidae</taxon>
        <taxon>Boletales</taxon>
        <taxon>Suillineae</taxon>
        <taxon>Rhizopogonaceae</taxon>
        <taxon>Rhizopogon</taxon>
    </lineage>
</organism>
<dbReference type="GO" id="GO:0090173">
    <property type="term" value="P:regulation of synaptonemal complex assembly"/>
    <property type="evidence" value="ECO:0007669"/>
    <property type="project" value="InterPro"/>
</dbReference>
<evidence type="ECO:0008006" key="4">
    <source>
        <dbReference type="Google" id="ProtNLM"/>
    </source>
</evidence>
<reference evidence="2 3" key="1">
    <citation type="submission" date="2016-06" db="EMBL/GenBank/DDBJ databases">
        <title>Comparative genomics of the ectomycorrhizal sister species Rhizopogon vinicolor and Rhizopogon vesiculosus (Basidiomycota: Boletales) reveals a divergence of the mating type B locus.</title>
        <authorList>
            <consortium name="DOE Joint Genome Institute"/>
            <person name="Mujic A.B."/>
            <person name="Kuo A."/>
            <person name="Tritt A."/>
            <person name="Lipzen A."/>
            <person name="Chen C."/>
            <person name="Johnson J."/>
            <person name="Sharma A."/>
            <person name="Barry K."/>
            <person name="Grigoriev I.V."/>
            <person name="Spatafora J.W."/>
        </authorList>
    </citation>
    <scope>NUCLEOTIDE SEQUENCE [LARGE SCALE GENOMIC DNA]</scope>
    <source>
        <strain evidence="2 3">AM-OR11-026</strain>
    </source>
</reference>
<name>A0A1B7MW45_9AGAM</name>
<proteinExistence type="predicted"/>
<evidence type="ECO:0000256" key="1">
    <source>
        <dbReference type="ARBA" id="ARBA00023254"/>
    </source>
</evidence>
<dbReference type="InParanoid" id="A0A1B7MW45"/>
<dbReference type="OrthoDB" id="65716at2759"/>
<dbReference type="AlphaFoldDB" id="A0A1B7MW45"/>
<accession>A0A1B7MW45</accession>
<dbReference type="Pfam" id="PF08631">
    <property type="entry name" value="SPO22"/>
    <property type="match status" value="1"/>
</dbReference>
<gene>
    <name evidence="2" type="ORF">K503DRAFT_850708</name>
</gene>
<dbReference type="InterPro" id="IPR013940">
    <property type="entry name" value="Spo22/ZIP4/TEX11"/>
</dbReference>
<dbReference type="GO" id="GO:0051321">
    <property type="term" value="P:meiotic cell cycle"/>
    <property type="evidence" value="ECO:0007669"/>
    <property type="project" value="UniProtKB-KW"/>
</dbReference>